<feature type="compositionally biased region" description="Basic residues" evidence="1">
    <location>
        <begin position="1"/>
        <end position="11"/>
    </location>
</feature>
<dbReference type="Proteomes" id="UP000298138">
    <property type="component" value="Unassembled WGS sequence"/>
</dbReference>
<reference evidence="2 3" key="1">
    <citation type="submission" date="2019-04" db="EMBL/GenBank/DDBJ databases">
        <title>Comparative genomics and transcriptomics to analyze fruiting body development in filamentous ascomycetes.</title>
        <authorList>
            <consortium name="DOE Joint Genome Institute"/>
            <person name="Lutkenhaus R."/>
            <person name="Traeger S."/>
            <person name="Breuer J."/>
            <person name="Kuo A."/>
            <person name="Lipzen A."/>
            <person name="Pangilinan J."/>
            <person name="Dilworth D."/>
            <person name="Sandor L."/>
            <person name="Poggeler S."/>
            <person name="Barry K."/>
            <person name="Grigoriev I.V."/>
            <person name="Nowrousian M."/>
        </authorList>
    </citation>
    <scope>NUCLEOTIDE SEQUENCE [LARGE SCALE GENOMIC DNA]</scope>
    <source>
        <strain evidence="2 3">CBS 389.68</strain>
    </source>
</reference>
<protein>
    <submittedName>
        <fullName evidence="2">Uncharacterized protein</fullName>
    </submittedName>
</protein>
<feature type="region of interest" description="Disordered" evidence="1">
    <location>
        <begin position="1"/>
        <end position="105"/>
    </location>
</feature>
<feature type="compositionally biased region" description="Low complexity" evidence="1">
    <location>
        <begin position="44"/>
        <end position="65"/>
    </location>
</feature>
<organism evidence="2 3">
    <name type="scientific">Ascodesmis nigricans</name>
    <dbReference type="NCBI Taxonomy" id="341454"/>
    <lineage>
        <taxon>Eukaryota</taxon>
        <taxon>Fungi</taxon>
        <taxon>Dikarya</taxon>
        <taxon>Ascomycota</taxon>
        <taxon>Pezizomycotina</taxon>
        <taxon>Pezizomycetes</taxon>
        <taxon>Pezizales</taxon>
        <taxon>Ascodesmidaceae</taxon>
        <taxon>Ascodesmis</taxon>
    </lineage>
</organism>
<feature type="non-terminal residue" evidence="2">
    <location>
        <position position="1"/>
    </location>
</feature>
<sequence length="183" mass="19810">PSSRHRHHLISPRHPSPPLATPRHPTSHTSPTAPQRVASAQPKTPSRLPSTTSSSSPVASRQSPTDTAALAALPRETRSSSHPRARSSSSNTSHQPLLLRSRRSPLLDRERTLLLPRSRPPHIPQCPAAKANRTTTLHTTSITPGVNLRAATCTQSPQQERVERAGTKSRIPRKPVSNSRVGA</sequence>
<feature type="compositionally biased region" description="Low complexity" evidence="1">
    <location>
        <begin position="80"/>
        <end position="99"/>
    </location>
</feature>
<dbReference type="AlphaFoldDB" id="A0A4S2MR17"/>
<name>A0A4S2MR17_9PEZI</name>
<dbReference type="EMBL" id="ML220161">
    <property type="protein sequence ID" value="TGZ76997.1"/>
    <property type="molecule type" value="Genomic_DNA"/>
</dbReference>
<evidence type="ECO:0000313" key="2">
    <source>
        <dbReference type="EMBL" id="TGZ76997.1"/>
    </source>
</evidence>
<dbReference type="InParanoid" id="A0A4S2MR17"/>
<proteinExistence type="predicted"/>
<evidence type="ECO:0000256" key="1">
    <source>
        <dbReference type="SAM" id="MobiDB-lite"/>
    </source>
</evidence>
<keyword evidence="3" id="KW-1185">Reference proteome</keyword>
<evidence type="ECO:0000313" key="3">
    <source>
        <dbReference type="Proteomes" id="UP000298138"/>
    </source>
</evidence>
<feature type="region of interest" description="Disordered" evidence="1">
    <location>
        <begin position="153"/>
        <end position="183"/>
    </location>
</feature>
<gene>
    <name evidence="2" type="ORF">EX30DRAFT_336002</name>
</gene>
<feature type="compositionally biased region" description="Low complexity" evidence="1">
    <location>
        <begin position="21"/>
        <end position="34"/>
    </location>
</feature>
<accession>A0A4S2MR17</accession>